<dbReference type="RefSeq" id="WP_187429270.1">
    <property type="nucleotide sequence ID" value="NZ_CP143423.1"/>
</dbReference>
<evidence type="ECO:0000256" key="1">
    <source>
        <dbReference type="SAM" id="SignalP"/>
    </source>
</evidence>
<feature type="chain" id="PRO_5047039171" description="Lipoprotein" evidence="1">
    <location>
        <begin position="25"/>
        <end position="141"/>
    </location>
</feature>
<evidence type="ECO:0000313" key="3">
    <source>
        <dbReference type="Proteomes" id="UP001318682"/>
    </source>
</evidence>
<reference evidence="2 3" key="1">
    <citation type="submission" date="2015-07" db="EMBL/GenBank/DDBJ databases">
        <authorList>
            <person name="Voget S."/>
            <person name="Dogs M."/>
            <person name="Brinkhoff T.H."/>
            <person name="Daniel R."/>
        </authorList>
    </citation>
    <scope>NUCLEOTIDE SEQUENCE [LARGE SCALE GENOMIC DNA]</scope>
    <source>
        <strain evidence="2 3">B14</strain>
    </source>
</reference>
<proteinExistence type="predicted"/>
<evidence type="ECO:0000313" key="2">
    <source>
        <dbReference type="EMBL" id="WVX47991.1"/>
    </source>
</evidence>
<dbReference type="Proteomes" id="UP001318682">
    <property type="component" value="Chromosome"/>
</dbReference>
<name>A0ABZ2BQ58_9RHOB</name>
<sequence length="141" mass="15734">MFFKPHNFLALISFVILVSCDTEATEVTTEGTSKEPLHFSKSAEVVISAAANEYSLCIADAFVEISEERFEEGKLPSLAKKLYIEKCESKKALFKSEVEAAAIKHPNTSKTRSIADFSESFAKSIEDRTFQILYDEIQPPS</sequence>
<feature type="signal peptide" evidence="1">
    <location>
        <begin position="1"/>
        <end position="24"/>
    </location>
</feature>
<gene>
    <name evidence="2" type="ORF">ROLI_010680</name>
</gene>
<accession>A0ABZ2BQ58</accession>
<evidence type="ECO:0008006" key="4">
    <source>
        <dbReference type="Google" id="ProtNLM"/>
    </source>
</evidence>
<reference evidence="3" key="2">
    <citation type="submission" date="2024-01" db="EMBL/GenBank/DDBJ databases">
        <title>Roseobacter fucihabitans sp. nov., isolated from the brown alga Fucus spiralis.</title>
        <authorList>
            <person name="Hahnke S."/>
            <person name="Berger M."/>
            <person name="Schlingloff A."/>
            <person name="Athale I."/>
            <person name="Neumann-Schaal M."/>
            <person name="Adenaya A."/>
            <person name="Poehlein A."/>
            <person name="Daniel R."/>
            <person name="Pertersen J."/>
            <person name="Brinkhoff T."/>
        </authorList>
    </citation>
    <scope>NUCLEOTIDE SEQUENCE [LARGE SCALE GENOMIC DNA]</scope>
    <source>
        <strain evidence="3">B14</strain>
    </source>
</reference>
<organism evidence="2 3">
    <name type="scientific">Roseobacter fucihabitans</name>
    <dbReference type="NCBI Taxonomy" id="1537242"/>
    <lineage>
        <taxon>Bacteria</taxon>
        <taxon>Pseudomonadati</taxon>
        <taxon>Pseudomonadota</taxon>
        <taxon>Alphaproteobacteria</taxon>
        <taxon>Rhodobacterales</taxon>
        <taxon>Roseobacteraceae</taxon>
        <taxon>Roseobacter</taxon>
    </lineage>
</organism>
<dbReference type="EMBL" id="CP143423">
    <property type="protein sequence ID" value="WVX47991.1"/>
    <property type="molecule type" value="Genomic_DNA"/>
</dbReference>
<keyword evidence="3" id="KW-1185">Reference proteome</keyword>
<dbReference type="PROSITE" id="PS51257">
    <property type="entry name" value="PROKAR_LIPOPROTEIN"/>
    <property type="match status" value="1"/>
</dbReference>
<protein>
    <recommendedName>
        <fullName evidence="4">Lipoprotein</fullName>
    </recommendedName>
</protein>
<keyword evidence="1" id="KW-0732">Signal</keyword>